<dbReference type="GO" id="GO:0004674">
    <property type="term" value="F:protein serine/threonine kinase activity"/>
    <property type="evidence" value="ECO:0007669"/>
    <property type="project" value="UniProtKB-KW"/>
</dbReference>
<evidence type="ECO:0000256" key="9">
    <source>
        <dbReference type="SAM" id="Phobius"/>
    </source>
</evidence>
<evidence type="ECO:0000313" key="11">
    <source>
        <dbReference type="EMBL" id="UMB69950.1"/>
    </source>
</evidence>
<keyword evidence="4 7" id="KW-0547">Nucleotide-binding</keyword>
<dbReference type="InterPro" id="IPR008271">
    <property type="entry name" value="Ser/Thr_kinase_AS"/>
</dbReference>
<feature type="region of interest" description="Disordered" evidence="8">
    <location>
        <begin position="276"/>
        <end position="333"/>
    </location>
</feature>
<keyword evidence="9" id="KW-0812">Transmembrane</keyword>
<dbReference type="PROSITE" id="PS00107">
    <property type="entry name" value="PROTEIN_KINASE_ATP"/>
    <property type="match status" value="1"/>
</dbReference>
<keyword evidence="12" id="KW-1185">Reference proteome</keyword>
<organism evidence="11 12">
    <name type="scientific">Mycobacterium paraterrae</name>
    <dbReference type="NCBI Taxonomy" id="577492"/>
    <lineage>
        <taxon>Bacteria</taxon>
        <taxon>Bacillati</taxon>
        <taxon>Actinomycetota</taxon>
        <taxon>Actinomycetes</taxon>
        <taxon>Mycobacteriales</taxon>
        <taxon>Mycobacteriaceae</taxon>
        <taxon>Mycobacterium</taxon>
    </lineage>
</organism>
<sequence length="667" mass="71938">MEGTPFGHYRLLKLVGRGGMGEVWRAHDTVSDRVVALKVLPPHLATDKHFQNRFRREARVAAGLYEPHIVPIHSYGELDGRLYVDMRLIDGQDLESLLGGGPLEPARAVKILDQVASALHAAHEVGLIHRDVKPSNILVTPSDFAYLIDFGIARAADSTGLTSTGSTIGTWAYMAPERFGTGEPDLRSDVYALACVLYQCLTGQLPFVGDSVEQQVAGHLSIAPPRPSVTNRTVPQAFDDVVAVGMAKNPSERYGTTTELAAAMTAAASQLAAGVPQQGLPYQPPTQAAHLGQHPREDATPWPPSNASSDSLSWARTEQRAHSDAEPAPFLPRERNPSLAVTARRPLLRHPAALAAALLAVVLLIGGAVVLITRHDTQQANMRSAGSQPAHLPRPAGPAFDGTFTATYGPKTSFGGAPQKSSSSTVTFVARSFCDRSGCVASATTVNRPEGVLTFAFDYANGRWTAVSIENDGECRGQKAVEHWRVYQLQPKPDGSFSGDFRAVYPSGGCNSKQPVTFTRTGGPDPSVQVTDPKVIAPFVRSPAQHFSGRYRRQIIYRDDGTRFDRDYVVDTYCLRTGQRCLSVANEAGQGAVYLNFAGDKWTGHLSSDGKCTRSGLAEHNETDWTVQVPQEPPDPIQQMSGEGTQTASGGCVKTFHFDITYTRTGD</sequence>
<evidence type="ECO:0000256" key="1">
    <source>
        <dbReference type="ARBA" id="ARBA00012513"/>
    </source>
</evidence>
<evidence type="ECO:0000313" key="12">
    <source>
        <dbReference type="Proteomes" id="UP001055336"/>
    </source>
</evidence>
<dbReference type="RefSeq" id="WP_240261680.1">
    <property type="nucleotide sequence ID" value="NZ_CP092488.2"/>
</dbReference>
<keyword evidence="6 7" id="KW-0067">ATP-binding</keyword>
<dbReference type="SUPFAM" id="SSF56112">
    <property type="entry name" value="Protein kinase-like (PK-like)"/>
    <property type="match status" value="1"/>
</dbReference>
<dbReference type="Pfam" id="PF00069">
    <property type="entry name" value="Pkinase"/>
    <property type="match status" value="1"/>
</dbReference>
<evidence type="ECO:0000256" key="6">
    <source>
        <dbReference type="ARBA" id="ARBA00022840"/>
    </source>
</evidence>
<feature type="transmembrane region" description="Helical" evidence="9">
    <location>
        <begin position="352"/>
        <end position="373"/>
    </location>
</feature>
<dbReference type="PROSITE" id="PS00108">
    <property type="entry name" value="PROTEIN_KINASE_ST"/>
    <property type="match status" value="1"/>
</dbReference>
<dbReference type="SMART" id="SM00220">
    <property type="entry name" value="S_TKc"/>
    <property type="match status" value="1"/>
</dbReference>
<evidence type="ECO:0000256" key="5">
    <source>
        <dbReference type="ARBA" id="ARBA00022777"/>
    </source>
</evidence>
<dbReference type="PROSITE" id="PS50011">
    <property type="entry name" value="PROTEIN_KINASE_DOM"/>
    <property type="match status" value="1"/>
</dbReference>
<accession>A0ABY3VTL9</accession>
<keyword evidence="9" id="KW-0472">Membrane</keyword>
<feature type="binding site" evidence="7">
    <location>
        <position position="38"/>
    </location>
    <ligand>
        <name>ATP</name>
        <dbReference type="ChEBI" id="CHEBI:30616"/>
    </ligand>
</feature>
<dbReference type="EC" id="2.7.11.1" evidence="1"/>
<evidence type="ECO:0000256" key="2">
    <source>
        <dbReference type="ARBA" id="ARBA00022527"/>
    </source>
</evidence>
<dbReference type="PANTHER" id="PTHR43289:SF6">
    <property type="entry name" value="SERINE_THREONINE-PROTEIN KINASE NEKL-3"/>
    <property type="match status" value="1"/>
</dbReference>
<feature type="compositionally biased region" description="Polar residues" evidence="8">
    <location>
        <begin position="305"/>
        <end position="316"/>
    </location>
</feature>
<proteinExistence type="predicted"/>
<dbReference type="PANTHER" id="PTHR43289">
    <property type="entry name" value="MITOGEN-ACTIVATED PROTEIN KINASE KINASE KINASE 20-RELATED"/>
    <property type="match status" value="1"/>
</dbReference>
<dbReference type="InterPro" id="IPR000719">
    <property type="entry name" value="Prot_kinase_dom"/>
</dbReference>
<evidence type="ECO:0000256" key="4">
    <source>
        <dbReference type="ARBA" id="ARBA00022741"/>
    </source>
</evidence>
<evidence type="ECO:0000259" key="10">
    <source>
        <dbReference type="PROSITE" id="PS50011"/>
    </source>
</evidence>
<dbReference type="CDD" id="cd14014">
    <property type="entry name" value="STKc_PknB_like"/>
    <property type="match status" value="1"/>
</dbReference>
<dbReference type="Proteomes" id="UP001055336">
    <property type="component" value="Chromosome"/>
</dbReference>
<dbReference type="Gene3D" id="1.10.510.10">
    <property type="entry name" value="Transferase(Phosphotransferase) domain 1"/>
    <property type="match status" value="1"/>
</dbReference>
<name>A0ABY3VTL9_9MYCO</name>
<evidence type="ECO:0000256" key="7">
    <source>
        <dbReference type="PROSITE-ProRule" id="PRU10141"/>
    </source>
</evidence>
<keyword evidence="5 11" id="KW-0418">Kinase</keyword>
<keyword evidence="3" id="KW-0808">Transferase</keyword>
<evidence type="ECO:0000256" key="8">
    <source>
        <dbReference type="SAM" id="MobiDB-lite"/>
    </source>
</evidence>
<reference evidence="11" key="1">
    <citation type="submission" date="2022-08" db="EMBL/GenBank/DDBJ databases">
        <title>Whole genome sequencing of non-tuberculosis mycobacteria type-strains.</title>
        <authorList>
            <person name="Igarashi Y."/>
            <person name="Osugi A."/>
            <person name="Mitarai S."/>
        </authorList>
    </citation>
    <scope>NUCLEOTIDE SEQUENCE</scope>
    <source>
        <strain evidence="11">DSM 45127</strain>
    </source>
</reference>
<keyword evidence="9" id="KW-1133">Transmembrane helix</keyword>
<protein>
    <recommendedName>
        <fullName evidence="1">non-specific serine/threonine protein kinase</fullName>
        <ecNumber evidence="1">2.7.11.1</ecNumber>
    </recommendedName>
</protein>
<dbReference type="InterPro" id="IPR017441">
    <property type="entry name" value="Protein_kinase_ATP_BS"/>
</dbReference>
<dbReference type="Gene3D" id="3.30.200.20">
    <property type="entry name" value="Phosphorylase Kinase, domain 1"/>
    <property type="match status" value="1"/>
</dbReference>
<dbReference type="EMBL" id="CP092488">
    <property type="protein sequence ID" value="UMB69950.1"/>
    <property type="molecule type" value="Genomic_DNA"/>
</dbReference>
<gene>
    <name evidence="11" type="ORF">MKK62_00870</name>
</gene>
<feature type="domain" description="Protein kinase" evidence="10">
    <location>
        <begin position="9"/>
        <end position="265"/>
    </location>
</feature>
<keyword evidence="2 11" id="KW-0723">Serine/threonine-protein kinase</keyword>
<dbReference type="InterPro" id="IPR011009">
    <property type="entry name" value="Kinase-like_dom_sf"/>
</dbReference>
<evidence type="ECO:0000256" key="3">
    <source>
        <dbReference type="ARBA" id="ARBA00022679"/>
    </source>
</evidence>